<dbReference type="Gene3D" id="3.30.1330.120">
    <property type="entry name" value="2-methylcitrate dehydratase PrpD"/>
    <property type="match status" value="1"/>
</dbReference>
<gene>
    <name evidence="4" type="ORF">OHC33_004356</name>
</gene>
<protein>
    <recommendedName>
        <fullName evidence="6">2-methylcitrate dehydratase</fullName>
    </recommendedName>
</protein>
<evidence type="ECO:0000259" key="3">
    <source>
        <dbReference type="Pfam" id="PF19305"/>
    </source>
</evidence>
<dbReference type="Pfam" id="PF19305">
    <property type="entry name" value="MmgE_PrpD_C"/>
    <property type="match status" value="1"/>
</dbReference>
<evidence type="ECO:0000256" key="1">
    <source>
        <dbReference type="ARBA" id="ARBA00006174"/>
    </source>
</evidence>
<comment type="similarity">
    <text evidence="1">Belongs to the PrpD family.</text>
</comment>
<dbReference type="InterPro" id="IPR045336">
    <property type="entry name" value="MmgE_PrpD_N"/>
</dbReference>
<dbReference type="SUPFAM" id="SSF103378">
    <property type="entry name" value="2-methylcitrate dehydratase PrpD"/>
    <property type="match status" value="1"/>
</dbReference>
<dbReference type="Gene3D" id="1.10.4100.10">
    <property type="entry name" value="2-methylcitrate dehydratase PrpD"/>
    <property type="match status" value="1"/>
</dbReference>
<dbReference type="AlphaFoldDB" id="A0AAN8I6I9"/>
<dbReference type="Pfam" id="PF03972">
    <property type="entry name" value="MmgE_PrpD_N"/>
    <property type="match status" value="1"/>
</dbReference>
<dbReference type="InterPro" id="IPR042183">
    <property type="entry name" value="MmgE/PrpD_sf_1"/>
</dbReference>
<evidence type="ECO:0000259" key="2">
    <source>
        <dbReference type="Pfam" id="PF03972"/>
    </source>
</evidence>
<sequence>MTGMATQQLGRWASSLDYLSLPQPVIEAAIRSFQNSLGSILGGSNHPTTQRTIKALQPLFGDRKCTIIGHAELSGSAVSCDLQHAALINGIASHVHDYDDTHLHTVIHPAGAVVVSLLALAEYLKLEEGRIVSGKDFITALVAGIEIGLRIGNAVSPKHYDEGWHITGTVSPMAVAAASSNLLRLTPEQTANAISIASTQPVGVRVHFGTDTKPFHVGRAAQNGILAAMLAKGGFTAAPDALEGRRGWVEVLGNGSNTLSEQVNQLLQLSEKSQSSAVGREIWEIEKNTFKPFPCGIVIHPTIDACVQLHKEHDLQNIKDLDKIDSVHLRVHPLVLDLTGKKSPKDGLEAKFSVYHGAAIGLALGSATPAEYEDNIVNDKRVLTVRAKVTAEVDETVHSDEAIVTLTMQGGVRNEKHVEHAVGSLDRPMTNEELHEKFMSQAIPVLGKERATEVESMAWEICDVRDVARLAKAAR</sequence>
<evidence type="ECO:0000313" key="4">
    <source>
        <dbReference type="EMBL" id="KAK5954634.1"/>
    </source>
</evidence>
<dbReference type="InterPro" id="IPR005656">
    <property type="entry name" value="MmgE_PrpD"/>
</dbReference>
<dbReference type="PANTHER" id="PTHR16943:SF8">
    <property type="entry name" value="2-METHYLCITRATE DEHYDRATASE"/>
    <property type="match status" value="1"/>
</dbReference>
<dbReference type="EMBL" id="JAKLMC020000008">
    <property type="protein sequence ID" value="KAK5954634.1"/>
    <property type="molecule type" value="Genomic_DNA"/>
</dbReference>
<feature type="domain" description="MmgE/PrpD C-terminal" evidence="3">
    <location>
        <begin position="293"/>
        <end position="459"/>
    </location>
</feature>
<evidence type="ECO:0000313" key="5">
    <source>
        <dbReference type="Proteomes" id="UP001316803"/>
    </source>
</evidence>
<dbReference type="InterPro" id="IPR045337">
    <property type="entry name" value="MmgE_PrpD_C"/>
</dbReference>
<evidence type="ECO:0008006" key="6">
    <source>
        <dbReference type="Google" id="ProtNLM"/>
    </source>
</evidence>
<name>A0AAN8I6I9_9EURO</name>
<dbReference type="PANTHER" id="PTHR16943">
    <property type="entry name" value="2-METHYLCITRATE DEHYDRATASE-RELATED"/>
    <property type="match status" value="1"/>
</dbReference>
<keyword evidence="5" id="KW-1185">Reference proteome</keyword>
<proteinExistence type="inferred from homology"/>
<feature type="domain" description="MmgE/PrpD N-terminal" evidence="2">
    <location>
        <begin position="7"/>
        <end position="256"/>
    </location>
</feature>
<dbReference type="InterPro" id="IPR036148">
    <property type="entry name" value="MmgE/PrpD_sf"/>
</dbReference>
<accession>A0AAN8I6I9</accession>
<dbReference type="InterPro" id="IPR042188">
    <property type="entry name" value="MmgE/PrpD_sf_2"/>
</dbReference>
<dbReference type="Proteomes" id="UP001316803">
    <property type="component" value="Unassembled WGS sequence"/>
</dbReference>
<dbReference type="GO" id="GO:0016829">
    <property type="term" value="F:lyase activity"/>
    <property type="evidence" value="ECO:0007669"/>
    <property type="project" value="InterPro"/>
</dbReference>
<reference evidence="4 5" key="1">
    <citation type="submission" date="2022-12" db="EMBL/GenBank/DDBJ databases">
        <title>Genomic features and morphological characterization of a novel Knufia sp. strain isolated from spacecraft assembly facility.</title>
        <authorList>
            <person name="Teixeira M."/>
            <person name="Chander A.M."/>
            <person name="Stajich J.E."/>
            <person name="Venkateswaran K."/>
        </authorList>
    </citation>
    <scope>NUCLEOTIDE SEQUENCE [LARGE SCALE GENOMIC DNA]</scope>
    <source>
        <strain evidence="4 5">FJI-L2-BK-P2</strain>
    </source>
</reference>
<comment type="caution">
    <text evidence="4">The sequence shown here is derived from an EMBL/GenBank/DDBJ whole genome shotgun (WGS) entry which is preliminary data.</text>
</comment>
<organism evidence="4 5">
    <name type="scientific">Knufia fluminis</name>
    <dbReference type="NCBI Taxonomy" id="191047"/>
    <lineage>
        <taxon>Eukaryota</taxon>
        <taxon>Fungi</taxon>
        <taxon>Dikarya</taxon>
        <taxon>Ascomycota</taxon>
        <taxon>Pezizomycotina</taxon>
        <taxon>Eurotiomycetes</taxon>
        <taxon>Chaetothyriomycetidae</taxon>
        <taxon>Chaetothyriales</taxon>
        <taxon>Trichomeriaceae</taxon>
        <taxon>Knufia</taxon>
    </lineage>
</organism>